<dbReference type="InterPro" id="IPR002110">
    <property type="entry name" value="Ankyrin_rpt"/>
</dbReference>
<dbReference type="PROSITE" id="PS50088">
    <property type="entry name" value="ANK_REPEAT"/>
    <property type="match status" value="1"/>
</dbReference>
<gene>
    <name evidence="6" type="ordered locus">Os03g0774900</name>
</gene>
<dbReference type="PANTHER" id="PTHR24136">
    <property type="entry name" value="SOWAH (DROSOPHILA) HOMOLOG"/>
    <property type="match status" value="1"/>
</dbReference>
<dbReference type="InterPro" id="IPR051573">
    <property type="entry name" value="Ankyrin-SOCS_box_domain"/>
</dbReference>
<dbReference type="EMBL" id="AP008209">
    <property type="protein sequence ID" value="BAF13340.2"/>
    <property type="molecule type" value="Genomic_DNA"/>
</dbReference>
<reference evidence="6 7" key="1">
    <citation type="journal article" date="2005" name="Nature">
        <title>The map-based sequence of the rice genome.</title>
        <authorList>
            <consortium name="International rice genome sequencing project (IRGSP)"/>
            <person name="Matsumoto T."/>
            <person name="Wu J."/>
            <person name="Kanamori H."/>
            <person name="Katayose Y."/>
            <person name="Fujisawa M."/>
            <person name="Namiki N."/>
            <person name="Mizuno H."/>
            <person name="Yamamoto K."/>
            <person name="Antonio B.A."/>
            <person name="Baba T."/>
            <person name="Sakata K."/>
            <person name="Nagamura Y."/>
            <person name="Aoki H."/>
            <person name="Arikawa K."/>
            <person name="Arita K."/>
            <person name="Bito T."/>
            <person name="Chiden Y."/>
            <person name="Fujitsuka N."/>
            <person name="Fukunaka R."/>
            <person name="Hamada M."/>
            <person name="Harada C."/>
            <person name="Hayashi A."/>
            <person name="Hijishita S."/>
            <person name="Honda M."/>
            <person name="Hosokawa S."/>
            <person name="Ichikawa Y."/>
            <person name="Idonuma A."/>
            <person name="Iijima M."/>
            <person name="Ikeda M."/>
            <person name="Ikeno M."/>
            <person name="Ito K."/>
            <person name="Ito S."/>
            <person name="Ito T."/>
            <person name="Ito Y."/>
            <person name="Ito Y."/>
            <person name="Iwabuchi A."/>
            <person name="Kamiya K."/>
            <person name="Karasawa W."/>
            <person name="Kurita K."/>
            <person name="Katagiri S."/>
            <person name="Kikuta A."/>
            <person name="Kobayashi H."/>
            <person name="Kobayashi N."/>
            <person name="Machita K."/>
            <person name="Maehara T."/>
            <person name="Masukawa M."/>
            <person name="Mizubayashi T."/>
            <person name="Mukai Y."/>
            <person name="Nagasaki H."/>
            <person name="Nagata Y."/>
            <person name="Naito S."/>
            <person name="Nakashima M."/>
            <person name="Nakama Y."/>
            <person name="Nakamichi Y."/>
            <person name="Nakamura M."/>
            <person name="Meguro A."/>
            <person name="Negishi M."/>
            <person name="Ohta I."/>
            <person name="Ohta T."/>
            <person name="Okamoto M."/>
            <person name="Ono N."/>
            <person name="Saji S."/>
            <person name="Sakaguchi M."/>
            <person name="Sakai K."/>
            <person name="Shibata M."/>
            <person name="Shimokawa T."/>
            <person name="Song J."/>
            <person name="Takazaki Y."/>
            <person name="Terasawa K."/>
            <person name="Tsugane M."/>
            <person name="Tsuji K."/>
            <person name="Ueda S."/>
            <person name="Waki K."/>
            <person name="Yamagata H."/>
            <person name="Yamamoto M."/>
            <person name="Yamamoto S."/>
            <person name="Yamane H."/>
            <person name="Yoshiki S."/>
            <person name="Yoshihara R."/>
            <person name="Yukawa K."/>
            <person name="Zhong H."/>
            <person name="Yano M."/>
            <person name="Yuan Q."/>
            <person name="Ouyang S."/>
            <person name="Liu J."/>
            <person name="Jones K.M."/>
            <person name="Gansberger K."/>
            <person name="Moffat K."/>
            <person name="Hill J."/>
            <person name="Bera J."/>
            <person name="Fadrosh D."/>
            <person name="Jin S."/>
            <person name="Johri S."/>
            <person name="Kim M."/>
            <person name="Overton L."/>
            <person name="Reardon M."/>
            <person name="Tsitrin T."/>
            <person name="Vuong H."/>
            <person name="Weaver B."/>
            <person name="Ciecko A."/>
            <person name="Tallon L."/>
            <person name="Jackson J."/>
            <person name="Pai G."/>
            <person name="Aken S.V."/>
            <person name="Utterback T."/>
            <person name="Reidmuller S."/>
            <person name="Feldblyum T."/>
            <person name="Hsiao J."/>
            <person name="Zismann V."/>
            <person name="Iobst S."/>
            <person name="de Vazeille A.R."/>
            <person name="Buell C.R."/>
            <person name="Ying K."/>
            <person name="Li Y."/>
            <person name="Lu T."/>
            <person name="Huang Y."/>
            <person name="Zhao Q."/>
            <person name="Feng Q."/>
            <person name="Zhang L."/>
            <person name="Zhu J."/>
            <person name="Weng Q."/>
            <person name="Mu J."/>
            <person name="Lu Y."/>
            <person name="Fan D."/>
            <person name="Liu Y."/>
            <person name="Guan J."/>
            <person name="Zhang Y."/>
            <person name="Yu S."/>
            <person name="Liu X."/>
            <person name="Zhang Y."/>
            <person name="Hong G."/>
            <person name="Han B."/>
            <person name="Choisne N."/>
            <person name="Demange N."/>
            <person name="Orjeda G."/>
            <person name="Samain S."/>
            <person name="Cattolico L."/>
            <person name="Pelletier E."/>
            <person name="Couloux A."/>
            <person name="Segurens B."/>
            <person name="Wincker P."/>
            <person name="D'Hont A."/>
            <person name="Scarpelli C."/>
            <person name="Weissenbach J."/>
            <person name="Salanoubat M."/>
            <person name="Quetier F."/>
            <person name="Yu Y."/>
            <person name="Kim H.R."/>
            <person name="Rambo T."/>
            <person name="Currie J."/>
            <person name="Collura K."/>
            <person name="Luo M."/>
            <person name="Yang T."/>
            <person name="Ammiraju J.S.S."/>
            <person name="Engler F."/>
            <person name="Soderlund C."/>
            <person name="Wing R.A."/>
            <person name="Palmer L.E."/>
            <person name="de la Bastide M."/>
            <person name="Spiegel L."/>
            <person name="Nascimento L."/>
            <person name="Zutavern T."/>
            <person name="O'Shaughnessy A."/>
            <person name="Dike S."/>
            <person name="Dedhia N."/>
            <person name="Preston R."/>
            <person name="Balija V."/>
            <person name="McCombie W.R."/>
            <person name="Chow T."/>
            <person name="Chen H."/>
            <person name="Chung M."/>
            <person name="Chen C."/>
            <person name="Shaw J."/>
            <person name="Wu H."/>
            <person name="Hsiao K."/>
            <person name="Chao Y."/>
            <person name="Chu M."/>
            <person name="Cheng C."/>
            <person name="Hour A."/>
            <person name="Lee P."/>
            <person name="Lin S."/>
            <person name="Lin Y."/>
            <person name="Liou J."/>
            <person name="Liu S."/>
            <person name="Hsing Y."/>
            <person name="Raghuvanshi S."/>
            <person name="Mohanty A."/>
            <person name="Bharti A.K."/>
            <person name="Gaur A."/>
            <person name="Gupta V."/>
            <person name="Kumar D."/>
            <person name="Ravi V."/>
            <person name="Vij S."/>
            <person name="Kapur A."/>
            <person name="Khurana P."/>
            <person name="Khurana P."/>
            <person name="Khurana J.P."/>
            <person name="Tyagi A.K."/>
            <person name="Gaikwad K."/>
            <person name="Singh A."/>
            <person name="Dalal V."/>
            <person name="Srivastava S."/>
            <person name="Dixit A."/>
            <person name="Pal A.K."/>
            <person name="Ghazi I.A."/>
            <person name="Yadav M."/>
            <person name="Pandit A."/>
            <person name="Bhargava A."/>
            <person name="Sureshbabu K."/>
            <person name="Batra K."/>
            <person name="Sharma T.R."/>
            <person name="Mohapatra T."/>
            <person name="Singh N.K."/>
            <person name="Messing J."/>
            <person name="Nelson A.B."/>
            <person name="Fuks G."/>
            <person name="Kavchok S."/>
            <person name="Keizer G."/>
            <person name="Linton E."/>
            <person name="Llaca V."/>
            <person name="Song R."/>
            <person name="Tanyolac B."/>
            <person name="Young S."/>
            <person name="Ho-Il K."/>
            <person name="Hahn J.H."/>
            <person name="Sangsakoo G."/>
            <person name="Vanavichit A."/>
            <person name="de Mattos Luiz.A.T."/>
            <person name="Zimmer P.D."/>
            <person name="Malone G."/>
            <person name="Dellagostin O."/>
            <person name="de Oliveira A.C."/>
            <person name="Bevan M."/>
            <person name="Bancroft I."/>
            <person name="Minx P."/>
            <person name="Cordum H."/>
            <person name="Wilson R."/>
            <person name="Cheng Z."/>
            <person name="Jin W."/>
            <person name="Jiang J."/>
            <person name="Leong S.A."/>
            <person name="Iwama H."/>
            <person name="Gojobori T."/>
            <person name="Itoh T."/>
            <person name="Niimura Y."/>
            <person name="Fujii Y."/>
            <person name="Habara T."/>
            <person name="Sakai H."/>
            <person name="Sato Y."/>
            <person name="Wilson G."/>
            <person name="Kumar K."/>
            <person name="McCouch S."/>
            <person name="Juretic N."/>
            <person name="Hoen D."/>
            <person name="Wright S."/>
            <person name="Bruskiewich R."/>
            <person name="Bureau T."/>
            <person name="Miyao A."/>
            <person name="Hirochika H."/>
            <person name="Nishikawa T."/>
            <person name="Kadowaki K."/>
            <person name="Sugiura M."/>
            <person name="Burr B."/>
            <person name="Sasaki T."/>
        </authorList>
    </citation>
    <scope>NUCLEOTIDE SEQUENCE [LARGE SCALE GENOMIC DNA]</scope>
    <source>
        <strain evidence="7">cv. Nipponbare</strain>
    </source>
</reference>
<reference evidence="7" key="2">
    <citation type="journal article" date="2008" name="Nucleic Acids Res.">
        <title>The rice annotation project database (RAP-DB): 2008 update.</title>
        <authorList>
            <consortium name="The rice annotation project (RAP)"/>
        </authorList>
    </citation>
    <scope>GENOME REANNOTATION</scope>
    <source>
        <strain evidence="7">cv. Nipponbare</strain>
    </source>
</reference>
<dbReference type="Gene3D" id="1.25.40.20">
    <property type="entry name" value="Ankyrin repeat-containing domain"/>
    <property type="match status" value="1"/>
</dbReference>
<protein>
    <submittedName>
        <fullName evidence="6">Os03g0774900 protein</fullName>
    </submittedName>
</protein>
<keyword evidence="2" id="KW-0677">Repeat</keyword>
<feature type="compositionally biased region" description="Basic and acidic residues" evidence="5">
    <location>
        <begin position="21"/>
        <end position="31"/>
    </location>
</feature>
<name>Q0DN48_ORYSJ</name>
<dbReference type="KEGG" id="dosa:Os03g0774900"/>
<dbReference type="Pfam" id="PF00023">
    <property type="entry name" value="Ank"/>
    <property type="match status" value="1"/>
</dbReference>
<evidence type="ECO:0000256" key="2">
    <source>
        <dbReference type="ARBA" id="ARBA00022737"/>
    </source>
</evidence>
<evidence type="ECO:0000256" key="5">
    <source>
        <dbReference type="SAM" id="MobiDB-lite"/>
    </source>
</evidence>
<proteinExistence type="inferred from homology"/>
<accession>Q0DN48</accession>
<evidence type="ECO:0000313" key="6">
    <source>
        <dbReference type="EMBL" id="BAF13340.2"/>
    </source>
</evidence>
<feature type="repeat" description="ANK" evidence="4">
    <location>
        <begin position="106"/>
        <end position="138"/>
    </location>
</feature>
<evidence type="ECO:0000256" key="4">
    <source>
        <dbReference type="PROSITE-ProRule" id="PRU00023"/>
    </source>
</evidence>
<keyword evidence="3 4" id="KW-0040">ANK repeat</keyword>
<sequence>MSEHDGDKQTTGSLQTSSSQMEKHEVVCGDNARLKEEGATVDNMDPSRPFLYLEKFDQKKMDEWVKIKSVWAAKNVKNDIMTDPTPQGKAPELNYMHANPNCMNPYGCFALHEAAERFFVDMIKLLFRHGASANVRTVGNAGTEDLLPLHIAVENTCMHKYLEDNLSPTQYNEDYVYKLIHLLCLPEMKIFLDTTRLLAEKTDNLVDELWNYMKDGKLVQSAVLLLTAQKQFRKVKPEGFHVIVQRLCCAPQTREKGDTGEAQKQLEEKGARFNCSLQLVSIISLAGEVLDKYIQAHSEEQDPPHCRLLVLQTHCQRAALMTERFLTGNYISKNVPLLPLLHGYVDSTKAVTEMSSMHSVEEKVLVKFLEEIAGTREILGGNCSAVRKGALIGWDPTYTRRSFLPYWRSALGPRGPSQEAVEVKSIVESGQYWGSSMIPGYNRKIWLMDKIPQIQSRRRSRRYSSATALKMLVKVAGGTCA</sequence>
<feature type="compositionally biased region" description="Low complexity" evidence="5">
    <location>
        <begin position="9"/>
        <end position="20"/>
    </location>
</feature>
<feature type="region of interest" description="Disordered" evidence="5">
    <location>
        <begin position="1"/>
        <end position="31"/>
    </location>
</feature>
<dbReference type="Proteomes" id="UP000000763">
    <property type="component" value="Chromosome 3"/>
</dbReference>
<dbReference type="PANTHER" id="PTHR24136:SF37">
    <property type="entry name" value="OS01G0942900 PROTEIN"/>
    <property type="match status" value="1"/>
</dbReference>
<dbReference type="InterPro" id="IPR036770">
    <property type="entry name" value="Ankyrin_rpt-contain_sf"/>
</dbReference>
<dbReference type="AlphaFoldDB" id="Q0DN48"/>
<evidence type="ECO:0000256" key="3">
    <source>
        <dbReference type="ARBA" id="ARBA00023043"/>
    </source>
</evidence>
<dbReference type="PROSITE" id="PS50297">
    <property type="entry name" value="ANK_REP_REGION"/>
    <property type="match status" value="1"/>
</dbReference>
<evidence type="ECO:0000313" key="7">
    <source>
        <dbReference type="Proteomes" id="UP000000763"/>
    </source>
</evidence>
<comment type="similarity">
    <text evidence="1">Belongs to the ankyrin SOCS box (ASB) family.</text>
</comment>
<organism evidence="6 7">
    <name type="scientific">Oryza sativa subsp. japonica</name>
    <name type="common">Rice</name>
    <dbReference type="NCBI Taxonomy" id="39947"/>
    <lineage>
        <taxon>Eukaryota</taxon>
        <taxon>Viridiplantae</taxon>
        <taxon>Streptophyta</taxon>
        <taxon>Embryophyta</taxon>
        <taxon>Tracheophyta</taxon>
        <taxon>Spermatophyta</taxon>
        <taxon>Magnoliopsida</taxon>
        <taxon>Liliopsida</taxon>
        <taxon>Poales</taxon>
        <taxon>Poaceae</taxon>
        <taxon>BOP clade</taxon>
        <taxon>Oryzoideae</taxon>
        <taxon>Oryzeae</taxon>
        <taxon>Oryzinae</taxon>
        <taxon>Oryza</taxon>
        <taxon>Oryza sativa</taxon>
    </lineage>
</organism>
<evidence type="ECO:0000256" key="1">
    <source>
        <dbReference type="ARBA" id="ARBA00005949"/>
    </source>
</evidence>
<dbReference type="SUPFAM" id="SSF48403">
    <property type="entry name" value="Ankyrin repeat"/>
    <property type="match status" value="1"/>
</dbReference>